<feature type="non-terminal residue" evidence="2">
    <location>
        <position position="263"/>
    </location>
</feature>
<reference evidence="2" key="1">
    <citation type="submission" date="2020-02" db="EMBL/GenBank/DDBJ databases">
        <authorList>
            <person name="Meier V. D."/>
        </authorList>
    </citation>
    <scope>NUCLEOTIDE SEQUENCE</scope>
    <source>
        <strain evidence="2">AVDCRST_MAG51</strain>
    </source>
</reference>
<feature type="compositionally biased region" description="Basic and acidic residues" evidence="1">
    <location>
        <begin position="46"/>
        <end position="55"/>
    </location>
</feature>
<proteinExistence type="predicted"/>
<name>A0A6J4Q3B2_9BURK</name>
<evidence type="ECO:0000256" key="1">
    <source>
        <dbReference type="SAM" id="MobiDB-lite"/>
    </source>
</evidence>
<keyword evidence="2" id="KW-0012">Acyltransferase</keyword>
<feature type="compositionally biased region" description="Basic residues" evidence="1">
    <location>
        <begin position="1"/>
        <end position="28"/>
    </location>
</feature>
<feature type="region of interest" description="Disordered" evidence="1">
    <location>
        <begin position="180"/>
        <end position="263"/>
    </location>
</feature>
<accession>A0A6J4Q3B2</accession>
<organism evidence="2">
    <name type="scientific">uncultured Ramlibacter sp</name>
    <dbReference type="NCBI Taxonomy" id="260755"/>
    <lineage>
        <taxon>Bacteria</taxon>
        <taxon>Pseudomonadati</taxon>
        <taxon>Pseudomonadota</taxon>
        <taxon>Betaproteobacteria</taxon>
        <taxon>Burkholderiales</taxon>
        <taxon>Comamonadaceae</taxon>
        <taxon>Ramlibacter</taxon>
        <taxon>environmental samples</taxon>
    </lineage>
</organism>
<dbReference type="GO" id="GO:0008780">
    <property type="term" value="F:acyl-[acyl-carrier-protein]-UDP-N-acetylglucosamine O-acyltransferase activity"/>
    <property type="evidence" value="ECO:0007669"/>
    <property type="project" value="UniProtKB-EC"/>
</dbReference>
<dbReference type="AlphaFoldDB" id="A0A6J4Q3B2"/>
<feature type="non-terminal residue" evidence="2">
    <location>
        <position position="1"/>
    </location>
</feature>
<dbReference type="EMBL" id="CADCUX010000590">
    <property type="protein sequence ID" value="CAA9432973.1"/>
    <property type="molecule type" value="Genomic_DNA"/>
</dbReference>
<sequence length="263" mass="29300">GDPSHGHRGPACRDRRHRQHRALHHHRPRCEDRSAHHGGPAHGHRGPHDDRRRQPDLPVRQPRLGQPGPEVPRRTHEAGHRRPQHDPRIQHLPGRDRAGRRRHSPGQRQLDDGLHPPGARLPGGRPHHLRQQQPAGRPRRGRRLGHPGRLHRGPPVRAHRRARHDGHVLAAVRRPAAVRDEPGAAGAGPLHELRRTSPPRFLGRPHQRREGHAQGAVPRRAHPRAGAAAHPVALHGHARSGARCPIDDGLPGPRVAAARHRPL</sequence>
<evidence type="ECO:0000313" key="2">
    <source>
        <dbReference type="EMBL" id="CAA9432973.1"/>
    </source>
</evidence>
<feature type="compositionally biased region" description="Low complexity" evidence="1">
    <location>
        <begin position="224"/>
        <end position="235"/>
    </location>
</feature>
<feature type="region of interest" description="Disordered" evidence="1">
    <location>
        <begin position="1"/>
        <end position="166"/>
    </location>
</feature>
<feature type="compositionally biased region" description="Basic and acidic residues" evidence="1">
    <location>
        <begin position="71"/>
        <end position="97"/>
    </location>
</feature>
<keyword evidence="2" id="KW-0808">Transferase</keyword>
<dbReference type="EC" id="2.3.1.129" evidence="2"/>
<feature type="compositionally biased region" description="Basic residues" evidence="1">
    <location>
        <begin position="137"/>
        <end position="164"/>
    </location>
</feature>
<gene>
    <name evidence="2" type="ORF">AVDCRST_MAG51-2779</name>
</gene>
<protein>
    <submittedName>
        <fullName evidence="2">Acyl-[acyl-carrier-protein]--UDP-N-acetylglucosam ine O-acyltransferase</fullName>
        <ecNumber evidence="2">2.3.1.129</ecNumber>
    </submittedName>
</protein>